<dbReference type="InterPro" id="IPR004031">
    <property type="entry name" value="PMP22/EMP/MP20/Claudin"/>
</dbReference>
<evidence type="ECO:0000256" key="4">
    <source>
        <dbReference type="ARBA" id="ARBA00022989"/>
    </source>
</evidence>
<dbReference type="Proteomes" id="UP000472276">
    <property type="component" value="Unassembled WGS sequence"/>
</dbReference>
<dbReference type="Gene3D" id="1.20.140.150">
    <property type="match status" value="1"/>
</dbReference>
<dbReference type="PANTHER" id="PTHR10671">
    <property type="entry name" value="EPITHELIAL MEMBRANE PROTEIN-RELATED"/>
    <property type="match status" value="1"/>
</dbReference>
<evidence type="ECO:0000313" key="7">
    <source>
        <dbReference type="Ensembl" id="ENSOABP00000011983.1"/>
    </source>
</evidence>
<evidence type="ECO:0000256" key="1">
    <source>
        <dbReference type="ARBA" id="ARBA00004141"/>
    </source>
</evidence>
<dbReference type="PROSITE" id="PS01221">
    <property type="entry name" value="PMP22_1"/>
    <property type="match status" value="1"/>
</dbReference>
<feature type="transmembrane region" description="Helical" evidence="6">
    <location>
        <begin position="62"/>
        <end position="82"/>
    </location>
</feature>
<feature type="transmembrane region" description="Helical" evidence="6">
    <location>
        <begin position="6"/>
        <end position="29"/>
    </location>
</feature>
<comment type="subcellular location">
    <subcellularLocation>
        <location evidence="1">Membrane</location>
        <topology evidence="1">Multi-pass membrane protein</topology>
    </subcellularLocation>
</comment>
<dbReference type="InterPro" id="IPR050579">
    <property type="entry name" value="PMP-22/EMP/MP20-like"/>
</dbReference>
<dbReference type="PANTHER" id="PTHR10671:SF25">
    <property type="entry name" value="LENS INTRINSIC MEMBRANE PROTEIN 2.1-RELATED"/>
    <property type="match status" value="1"/>
</dbReference>
<keyword evidence="5 6" id="KW-0472">Membrane</keyword>
<dbReference type="GO" id="GO:0005886">
    <property type="term" value="C:plasma membrane"/>
    <property type="evidence" value="ECO:0007669"/>
    <property type="project" value="TreeGrafter"/>
</dbReference>
<evidence type="ECO:0008006" key="9">
    <source>
        <dbReference type="Google" id="ProtNLM"/>
    </source>
</evidence>
<comment type="similarity">
    <text evidence="2">Belongs to the PMP-22/EMP/MP20 family.</text>
</comment>
<keyword evidence="8" id="KW-1185">Reference proteome</keyword>
<evidence type="ECO:0000256" key="2">
    <source>
        <dbReference type="ARBA" id="ARBA00006864"/>
    </source>
</evidence>
<protein>
    <recommendedName>
        <fullName evidence="9">Lens intrinsic membrane protein 2.1</fullName>
    </recommendedName>
</protein>
<keyword evidence="3 6" id="KW-0812">Transmembrane</keyword>
<feature type="transmembrane region" description="Helical" evidence="6">
    <location>
        <begin position="94"/>
        <end position="119"/>
    </location>
</feature>
<proteinExistence type="inferred from homology"/>
<accession>A0A668SC31</accession>
<evidence type="ECO:0000313" key="8">
    <source>
        <dbReference type="Proteomes" id="UP000472276"/>
    </source>
</evidence>
<organism evidence="7 8">
    <name type="scientific">Oreochromis aureus</name>
    <name type="common">Israeli tilapia</name>
    <name type="synonym">Chromis aureus</name>
    <dbReference type="NCBI Taxonomy" id="47969"/>
    <lineage>
        <taxon>Eukaryota</taxon>
        <taxon>Metazoa</taxon>
        <taxon>Chordata</taxon>
        <taxon>Craniata</taxon>
        <taxon>Vertebrata</taxon>
        <taxon>Euteleostomi</taxon>
        <taxon>Actinopterygii</taxon>
        <taxon>Neopterygii</taxon>
        <taxon>Teleostei</taxon>
        <taxon>Neoteleostei</taxon>
        <taxon>Acanthomorphata</taxon>
        <taxon>Ovalentaria</taxon>
        <taxon>Cichlomorphae</taxon>
        <taxon>Cichliformes</taxon>
        <taxon>Cichlidae</taxon>
        <taxon>African cichlids</taxon>
        <taxon>Pseudocrenilabrinae</taxon>
        <taxon>Oreochromini</taxon>
        <taxon>Oreochromis</taxon>
    </lineage>
</organism>
<evidence type="ECO:0000256" key="5">
    <source>
        <dbReference type="ARBA" id="ARBA00023136"/>
    </source>
</evidence>
<reference evidence="7" key="2">
    <citation type="submission" date="2025-09" db="UniProtKB">
        <authorList>
            <consortium name="Ensembl"/>
        </authorList>
    </citation>
    <scope>IDENTIFICATION</scope>
</reference>
<name>A0A668SC31_OREAU</name>
<evidence type="ECO:0000256" key="6">
    <source>
        <dbReference type="SAM" id="Phobius"/>
    </source>
</evidence>
<sequence length="129" mass="14729">MNSFMGGGLFCAGVESILLIVSTATDYWMQYRQSSNYMHQSLWRYCTPGNCFPHGESRCKRIISLLICVIGIISGVTAFIHYSSFDRFDKRFDIFSWLYIPGWASVVLTLISGIIYIYMHECARSATSH</sequence>
<dbReference type="InterPro" id="IPR004032">
    <property type="entry name" value="PMP22_EMP_MP20"/>
</dbReference>
<dbReference type="Pfam" id="PF00822">
    <property type="entry name" value="PMP22_Claudin"/>
    <property type="match status" value="1"/>
</dbReference>
<dbReference type="AlphaFoldDB" id="A0A668SC31"/>
<reference evidence="7" key="1">
    <citation type="submission" date="2025-08" db="UniProtKB">
        <authorList>
            <consortium name="Ensembl"/>
        </authorList>
    </citation>
    <scope>IDENTIFICATION</scope>
</reference>
<keyword evidence="4 6" id="KW-1133">Transmembrane helix</keyword>
<dbReference type="Ensembl" id="ENSOABT00000012385.2">
    <property type="protein sequence ID" value="ENSOABP00000011983.1"/>
    <property type="gene ID" value="ENSOABG00000006144.2"/>
</dbReference>
<evidence type="ECO:0000256" key="3">
    <source>
        <dbReference type="ARBA" id="ARBA00022692"/>
    </source>
</evidence>